<organism evidence="1 2">
    <name type="scientific">Enterobacter cloacae</name>
    <dbReference type="NCBI Taxonomy" id="550"/>
    <lineage>
        <taxon>Bacteria</taxon>
        <taxon>Pseudomonadati</taxon>
        <taxon>Pseudomonadota</taxon>
        <taxon>Gammaproteobacteria</taxon>
        <taxon>Enterobacterales</taxon>
        <taxon>Enterobacteriaceae</taxon>
        <taxon>Enterobacter</taxon>
        <taxon>Enterobacter cloacae complex</taxon>
    </lineage>
</organism>
<protein>
    <submittedName>
        <fullName evidence="1">Uncharacterized protein</fullName>
    </submittedName>
</protein>
<dbReference type="AlphaFoldDB" id="A0A0M7BS15"/>
<dbReference type="Proteomes" id="UP000255106">
    <property type="component" value="Unassembled WGS sequence"/>
</dbReference>
<gene>
    <name evidence="1" type="ORF">NCTC10005_04408</name>
</gene>
<proteinExistence type="predicted"/>
<evidence type="ECO:0000313" key="2">
    <source>
        <dbReference type="Proteomes" id="UP000255106"/>
    </source>
</evidence>
<accession>A0A0M7BS15</accession>
<dbReference type="EMBL" id="UGJB01000004">
    <property type="protein sequence ID" value="STQ11629.1"/>
    <property type="molecule type" value="Genomic_DNA"/>
</dbReference>
<sequence length="48" mass="6108">MHLTRFLFIDFAQLKERFDPRKRWKKRKFTTIYYDATTMQHRQSKQLT</sequence>
<evidence type="ECO:0000313" key="1">
    <source>
        <dbReference type="EMBL" id="STQ11629.1"/>
    </source>
</evidence>
<reference evidence="1 2" key="1">
    <citation type="submission" date="2018-06" db="EMBL/GenBank/DDBJ databases">
        <authorList>
            <consortium name="Pathogen Informatics"/>
            <person name="Doyle S."/>
        </authorList>
    </citation>
    <scope>NUCLEOTIDE SEQUENCE [LARGE SCALE GENOMIC DNA]</scope>
    <source>
        <strain evidence="1 2">NCTC10005</strain>
    </source>
</reference>
<name>A0A0M7BS15_ENTCL</name>